<comment type="caution">
    <text evidence="2">The sequence shown here is derived from an EMBL/GenBank/DDBJ whole genome shotgun (WGS) entry which is preliminary data.</text>
</comment>
<keyword evidence="1" id="KW-1133">Transmembrane helix</keyword>
<dbReference type="GO" id="GO:0016020">
    <property type="term" value="C:membrane"/>
    <property type="evidence" value="ECO:0007669"/>
    <property type="project" value="TreeGrafter"/>
</dbReference>
<evidence type="ECO:0000256" key="1">
    <source>
        <dbReference type="SAM" id="Phobius"/>
    </source>
</evidence>
<gene>
    <name evidence="2" type="ORF">Moror_5380</name>
</gene>
<feature type="transmembrane region" description="Helical" evidence="1">
    <location>
        <begin position="190"/>
        <end position="209"/>
    </location>
</feature>
<sequence length="247" mass="27953">MNRESKNNSLTSRIVLLFFRALDIPIQYHLLAHDLGAPLITTFGGTPLSHPLEPGLTPYRLIIFLMASIAVIKHTYWVLRISREELTPFASFSIAILESSTSILNTLFFICTATSVINLPSKDEYNLFSARLLVGGILFVIGISTEWIAEEQRRVFKQDVRNAGKPFMGGFFGLVRHPNYGGYTIWRTGFALACAGWIWGVVVFVLFVLQFNMGSIPELDAYCSKRYGKMWVEYKRKVSYKLLPGIL</sequence>
<dbReference type="Pfam" id="PF06966">
    <property type="entry name" value="DUF1295"/>
    <property type="match status" value="1"/>
</dbReference>
<organism evidence="2 3">
    <name type="scientific">Moniliophthora roreri (strain MCA 2997)</name>
    <name type="common">Cocoa frosty pod rot fungus</name>
    <name type="synonym">Crinipellis roreri</name>
    <dbReference type="NCBI Taxonomy" id="1381753"/>
    <lineage>
        <taxon>Eukaryota</taxon>
        <taxon>Fungi</taxon>
        <taxon>Dikarya</taxon>
        <taxon>Basidiomycota</taxon>
        <taxon>Agaricomycotina</taxon>
        <taxon>Agaricomycetes</taxon>
        <taxon>Agaricomycetidae</taxon>
        <taxon>Agaricales</taxon>
        <taxon>Marasmiineae</taxon>
        <taxon>Marasmiaceae</taxon>
        <taxon>Moniliophthora</taxon>
    </lineage>
</organism>
<protein>
    <submittedName>
        <fullName evidence="2">Erg4 erg24 ergosterol biosynthesis-like protein</fullName>
    </submittedName>
</protein>
<name>V2WT28_MONRO</name>
<dbReference type="PROSITE" id="PS50244">
    <property type="entry name" value="S5A_REDUCTASE"/>
    <property type="match status" value="1"/>
</dbReference>
<dbReference type="HOGENOM" id="CLU_065850_0_0_1"/>
<reference evidence="2 3" key="1">
    <citation type="journal article" date="2014" name="BMC Genomics">
        <title>Genome and secretome analysis of the hemibiotrophic fungal pathogen, Moniliophthora roreri, which causes frosty pod rot disease of cacao: mechanisms of the biotrophic and necrotrophic phases.</title>
        <authorList>
            <person name="Meinhardt L.W."/>
            <person name="Costa G.G.L."/>
            <person name="Thomazella D.P.T."/>
            <person name="Teixeira P.J.P.L."/>
            <person name="Carazzolle M.F."/>
            <person name="Schuster S.C."/>
            <person name="Carlson J.E."/>
            <person name="Guiltinan M.J."/>
            <person name="Mieczkowski P."/>
            <person name="Farmer A."/>
            <person name="Ramaraj T."/>
            <person name="Crozier J."/>
            <person name="Davis R.E."/>
            <person name="Shao J."/>
            <person name="Melnick R.L."/>
            <person name="Pereira G.A.G."/>
            <person name="Bailey B.A."/>
        </authorList>
    </citation>
    <scope>NUCLEOTIDE SEQUENCE [LARGE SCALE GENOMIC DNA]</scope>
    <source>
        <strain evidence="2 3">MCA 2997</strain>
    </source>
</reference>
<dbReference type="KEGG" id="mrr:Moror_5380"/>
<keyword evidence="1" id="KW-0472">Membrane</keyword>
<feature type="transmembrane region" description="Helical" evidence="1">
    <location>
        <begin position="59"/>
        <end position="79"/>
    </location>
</feature>
<feature type="transmembrane region" description="Helical" evidence="1">
    <location>
        <begin position="128"/>
        <end position="149"/>
    </location>
</feature>
<keyword evidence="1" id="KW-0812">Transmembrane</keyword>
<evidence type="ECO:0000313" key="2">
    <source>
        <dbReference type="EMBL" id="ESK83365.1"/>
    </source>
</evidence>
<dbReference type="OrthoDB" id="67965at2759"/>
<dbReference type="PANTHER" id="PTHR32251">
    <property type="entry name" value="3-OXO-5-ALPHA-STEROID 4-DEHYDROGENASE"/>
    <property type="match status" value="1"/>
</dbReference>
<dbReference type="PANTHER" id="PTHR32251:SF15">
    <property type="entry name" value="3-OXO-5-ALPHA-STEROID 4-DEHYDROGENASE (DUF1295)"/>
    <property type="match status" value="1"/>
</dbReference>
<evidence type="ECO:0000313" key="3">
    <source>
        <dbReference type="Proteomes" id="UP000017559"/>
    </source>
</evidence>
<dbReference type="EMBL" id="AWSO01001559">
    <property type="protein sequence ID" value="ESK83365.1"/>
    <property type="molecule type" value="Genomic_DNA"/>
</dbReference>
<keyword evidence="3" id="KW-1185">Reference proteome</keyword>
<dbReference type="Gene3D" id="1.20.120.1630">
    <property type="match status" value="1"/>
</dbReference>
<dbReference type="Proteomes" id="UP000017559">
    <property type="component" value="Unassembled WGS sequence"/>
</dbReference>
<dbReference type="AlphaFoldDB" id="V2WT28"/>
<accession>V2WT28</accession>
<dbReference type="InterPro" id="IPR010721">
    <property type="entry name" value="UstE-like"/>
</dbReference>
<feature type="transmembrane region" description="Helical" evidence="1">
    <location>
        <begin position="91"/>
        <end position="116"/>
    </location>
</feature>
<proteinExistence type="predicted"/>